<name>A0A3Q2YWX4_HIPCM</name>
<feature type="chain" id="PRO_5018582789" evidence="1">
    <location>
        <begin position="23"/>
        <end position="183"/>
    </location>
</feature>
<accession>A0A3Q2YWX4</accession>
<protein>
    <submittedName>
        <fullName evidence="2">Uncharacterized protein</fullName>
    </submittedName>
</protein>
<organism evidence="2 3">
    <name type="scientific">Hippocampus comes</name>
    <name type="common">Tiger tail seahorse</name>
    <dbReference type="NCBI Taxonomy" id="109280"/>
    <lineage>
        <taxon>Eukaryota</taxon>
        <taxon>Metazoa</taxon>
        <taxon>Chordata</taxon>
        <taxon>Craniata</taxon>
        <taxon>Vertebrata</taxon>
        <taxon>Euteleostomi</taxon>
        <taxon>Actinopterygii</taxon>
        <taxon>Neopterygii</taxon>
        <taxon>Teleostei</taxon>
        <taxon>Neoteleostei</taxon>
        <taxon>Acanthomorphata</taxon>
        <taxon>Syngnathiaria</taxon>
        <taxon>Syngnathiformes</taxon>
        <taxon>Syngnathoidei</taxon>
        <taxon>Syngnathidae</taxon>
        <taxon>Hippocampus</taxon>
    </lineage>
</organism>
<dbReference type="SUPFAM" id="SSF47266">
    <property type="entry name" value="4-helical cytokines"/>
    <property type="match status" value="1"/>
</dbReference>
<evidence type="ECO:0000313" key="2">
    <source>
        <dbReference type="Ensembl" id="ENSHCOP00000018182.1"/>
    </source>
</evidence>
<dbReference type="InterPro" id="IPR009079">
    <property type="entry name" value="4_helix_cytokine-like_core"/>
</dbReference>
<keyword evidence="1" id="KW-0732">Signal</keyword>
<proteinExistence type="predicted"/>
<evidence type="ECO:0000313" key="3">
    <source>
        <dbReference type="Proteomes" id="UP000264820"/>
    </source>
</evidence>
<dbReference type="GeneTree" id="ENSGT00940000176891"/>
<dbReference type="Proteomes" id="UP000264820">
    <property type="component" value="Unplaced"/>
</dbReference>
<dbReference type="Gene3D" id="1.20.1250.10">
    <property type="match status" value="1"/>
</dbReference>
<sequence>MWTASVAIVVVLQLHSVHVMTATVPACGLPGNVVLEAQNLLRDLGPAFPVRSCLPYNGNATFPRRAFTNGTQCRQALRALHESLQGAEQVFEDYDVALGEGGLAWDRHMLDDFQNLQNRLLREGGCVSTTTPPPDPGMSAYFGNVSALLQQQESATCGWSVLRRDVLWVLNTALHRHHSCFSW</sequence>
<dbReference type="AlphaFoldDB" id="A0A3Q2YWX4"/>
<keyword evidence="3" id="KW-1185">Reference proteome</keyword>
<feature type="signal peptide" evidence="1">
    <location>
        <begin position="1"/>
        <end position="22"/>
    </location>
</feature>
<dbReference type="OMA" id="CCLQMML"/>
<reference evidence="2" key="1">
    <citation type="submission" date="2025-08" db="UniProtKB">
        <authorList>
            <consortium name="Ensembl"/>
        </authorList>
    </citation>
    <scope>IDENTIFICATION</scope>
</reference>
<evidence type="ECO:0000256" key="1">
    <source>
        <dbReference type="SAM" id="SignalP"/>
    </source>
</evidence>
<reference evidence="2" key="2">
    <citation type="submission" date="2025-09" db="UniProtKB">
        <authorList>
            <consortium name="Ensembl"/>
        </authorList>
    </citation>
    <scope>IDENTIFICATION</scope>
</reference>
<dbReference type="Ensembl" id="ENSHCOT00000011900.1">
    <property type="protein sequence ID" value="ENSHCOP00000018182.1"/>
    <property type="gene ID" value="ENSHCOG00000002543.1"/>
</dbReference>